<accession>X1U227</accession>
<keyword evidence="1" id="KW-0378">Hydrolase</keyword>
<dbReference type="Gene3D" id="2.30.40.10">
    <property type="entry name" value="Urease, subunit C, domain 1"/>
    <property type="match status" value="1"/>
</dbReference>
<organism evidence="3">
    <name type="scientific">marine sediment metagenome</name>
    <dbReference type="NCBI Taxonomy" id="412755"/>
    <lineage>
        <taxon>unclassified sequences</taxon>
        <taxon>metagenomes</taxon>
        <taxon>ecological metagenomes</taxon>
    </lineage>
</organism>
<feature type="domain" description="Amidohydrolase-related" evidence="2">
    <location>
        <begin position="11"/>
        <end position="215"/>
    </location>
</feature>
<dbReference type="InterPro" id="IPR006680">
    <property type="entry name" value="Amidohydro-rel"/>
</dbReference>
<dbReference type="AlphaFoldDB" id="X1U227"/>
<evidence type="ECO:0000256" key="1">
    <source>
        <dbReference type="ARBA" id="ARBA00022801"/>
    </source>
</evidence>
<dbReference type="GO" id="GO:0016810">
    <property type="term" value="F:hydrolase activity, acting on carbon-nitrogen (but not peptide) bonds"/>
    <property type="evidence" value="ECO:0007669"/>
    <property type="project" value="InterPro"/>
</dbReference>
<comment type="caution">
    <text evidence="3">The sequence shown here is derived from an EMBL/GenBank/DDBJ whole genome shotgun (WGS) entry which is preliminary data.</text>
</comment>
<dbReference type="InterPro" id="IPR011059">
    <property type="entry name" value="Metal-dep_hydrolase_composite"/>
</dbReference>
<dbReference type="InterPro" id="IPR050287">
    <property type="entry name" value="MTA/SAH_deaminase"/>
</dbReference>
<evidence type="ECO:0000313" key="3">
    <source>
        <dbReference type="EMBL" id="GAJ11554.1"/>
    </source>
</evidence>
<name>X1U227_9ZZZZ</name>
<protein>
    <recommendedName>
        <fullName evidence="2">Amidohydrolase-related domain-containing protein</fullName>
    </recommendedName>
</protein>
<feature type="non-terminal residue" evidence="3">
    <location>
        <position position="1"/>
    </location>
</feature>
<sequence>LNDSKKFFNRWQGKYNGRLKVKFSFAGLPACTDSLIINLIKLAKEYGVGIHAHAAEGQEPTNQVRKRFNKGEISALNYLGALGPATQLAHVIWVDDEEIKLLAQTGTSVIHCPYTNCKVTDGISPMYKMQKAEVNITIGCDGGASSSNYDVLLEARLGSMLQKVSSMDEKTFNAPSVYDMLTINGARALNLEDEIGRIKEGHKADMIVLEYPTSKILSEDVFINNFI</sequence>
<dbReference type="EMBL" id="BARW01034917">
    <property type="protein sequence ID" value="GAJ11554.1"/>
    <property type="molecule type" value="Genomic_DNA"/>
</dbReference>
<evidence type="ECO:0000259" key="2">
    <source>
        <dbReference type="Pfam" id="PF01979"/>
    </source>
</evidence>
<dbReference type="SUPFAM" id="SSF51556">
    <property type="entry name" value="Metallo-dependent hydrolases"/>
    <property type="match status" value="1"/>
</dbReference>
<dbReference type="InterPro" id="IPR032466">
    <property type="entry name" value="Metal_Hydrolase"/>
</dbReference>
<dbReference type="Gene3D" id="3.20.20.140">
    <property type="entry name" value="Metal-dependent hydrolases"/>
    <property type="match status" value="1"/>
</dbReference>
<gene>
    <name evidence="3" type="ORF">S12H4_54599</name>
</gene>
<dbReference type="Pfam" id="PF01979">
    <property type="entry name" value="Amidohydro_1"/>
    <property type="match status" value="1"/>
</dbReference>
<dbReference type="PANTHER" id="PTHR43794">
    <property type="entry name" value="AMINOHYDROLASE SSNA-RELATED"/>
    <property type="match status" value="1"/>
</dbReference>
<feature type="non-terminal residue" evidence="3">
    <location>
        <position position="227"/>
    </location>
</feature>
<dbReference type="PANTHER" id="PTHR43794:SF11">
    <property type="entry name" value="AMIDOHYDROLASE-RELATED DOMAIN-CONTAINING PROTEIN"/>
    <property type="match status" value="1"/>
</dbReference>
<reference evidence="3" key="1">
    <citation type="journal article" date="2014" name="Front. Microbiol.">
        <title>High frequency of phylogenetically diverse reductive dehalogenase-homologous genes in deep subseafloor sedimentary metagenomes.</title>
        <authorList>
            <person name="Kawai M."/>
            <person name="Futagami T."/>
            <person name="Toyoda A."/>
            <person name="Takaki Y."/>
            <person name="Nishi S."/>
            <person name="Hori S."/>
            <person name="Arai W."/>
            <person name="Tsubouchi T."/>
            <person name="Morono Y."/>
            <person name="Uchiyama I."/>
            <person name="Ito T."/>
            <person name="Fujiyama A."/>
            <person name="Inagaki F."/>
            <person name="Takami H."/>
        </authorList>
    </citation>
    <scope>NUCLEOTIDE SEQUENCE</scope>
    <source>
        <strain evidence="3">Expedition CK06-06</strain>
    </source>
</reference>
<proteinExistence type="predicted"/>